<dbReference type="EMBL" id="UINC01029841">
    <property type="protein sequence ID" value="SVB13259.1"/>
    <property type="molecule type" value="Genomic_DNA"/>
</dbReference>
<dbReference type="AlphaFoldDB" id="A0A382BI15"/>
<accession>A0A382BI15</accession>
<name>A0A382BI15_9ZZZZ</name>
<sequence>MIARNINILDLHGSMTVIPLYKHWNKKNTGYYLAPVKID</sequence>
<protein>
    <submittedName>
        <fullName evidence="1">Uncharacterized protein</fullName>
    </submittedName>
</protein>
<evidence type="ECO:0000313" key="1">
    <source>
        <dbReference type="EMBL" id="SVB13259.1"/>
    </source>
</evidence>
<reference evidence="1" key="1">
    <citation type="submission" date="2018-05" db="EMBL/GenBank/DDBJ databases">
        <authorList>
            <person name="Lanie J.A."/>
            <person name="Ng W.-L."/>
            <person name="Kazmierczak K.M."/>
            <person name="Andrzejewski T.M."/>
            <person name="Davidsen T.M."/>
            <person name="Wayne K.J."/>
            <person name="Tettelin H."/>
            <person name="Glass J.I."/>
            <person name="Rusch D."/>
            <person name="Podicherti R."/>
            <person name="Tsui H.-C.T."/>
            <person name="Winkler M.E."/>
        </authorList>
    </citation>
    <scope>NUCLEOTIDE SEQUENCE</scope>
</reference>
<gene>
    <name evidence="1" type="ORF">METZ01_LOCUS166113</name>
</gene>
<proteinExistence type="predicted"/>
<organism evidence="1">
    <name type="scientific">marine metagenome</name>
    <dbReference type="NCBI Taxonomy" id="408172"/>
    <lineage>
        <taxon>unclassified sequences</taxon>
        <taxon>metagenomes</taxon>
        <taxon>ecological metagenomes</taxon>
    </lineage>
</organism>